<protein>
    <submittedName>
        <fullName evidence="1">Uncharacterized protein</fullName>
    </submittedName>
</protein>
<dbReference type="GeneID" id="95753138"/>
<accession>A0ABX5FJI3</accession>
<reference evidence="1 2" key="1">
    <citation type="submission" date="2018-03" db="EMBL/GenBank/DDBJ databases">
        <title>Brevisbacillus phylogenomics.</title>
        <authorList>
            <person name="Dunlap C."/>
        </authorList>
    </citation>
    <scope>NUCLEOTIDE SEQUENCE [LARGE SCALE GENOMIC DNA]</scope>
    <source>
        <strain evidence="1 2">NRRL B-41110</strain>
    </source>
</reference>
<dbReference type="InterPro" id="IPR046028">
    <property type="entry name" value="DUF5986"/>
</dbReference>
<dbReference type="EMBL" id="PXZO01000051">
    <property type="protein sequence ID" value="PSK06330.1"/>
    <property type="molecule type" value="Genomic_DNA"/>
</dbReference>
<name>A0ABX5FJI3_9BACL</name>
<comment type="caution">
    <text evidence="1">The sequence shown here is derived from an EMBL/GenBank/DDBJ whole genome shotgun (WGS) entry which is preliminary data.</text>
</comment>
<evidence type="ECO:0000313" key="1">
    <source>
        <dbReference type="EMBL" id="PSK06330.1"/>
    </source>
</evidence>
<gene>
    <name evidence="1" type="ORF">C7R92_23885</name>
</gene>
<organism evidence="1 2">
    <name type="scientific">Brevibacillus porteri</name>
    <dbReference type="NCBI Taxonomy" id="2126350"/>
    <lineage>
        <taxon>Bacteria</taxon>
        <taxon>Bacillati</taxon>
        <taxon>Bacillota</taxon>
        <taxon>Bacilli</taxon>
        <taxon>Bacillales</taxon>
        <taxon>Paenibacillaceae</taxon>
        <taxon>Brevibacillus</taxon>
    </lineage>
</organism>
<dbReference type="Proteomes" id="UP000241645">
    <property type="component" value="Unassembled WGS sequence"/>
</dbReference>
<keyword evidence="2" id="KW-1185">Reference proteome</keyword>
<evidence type="ECO:0000313" key="2">
    <source>
        <dbReference type="Proteomes" id="UP000241645"/>
    </source>
</evidence>
<proteinExistence type="predicted"/>
<dbReference type="Pfam" id="PF19448">
    <property type="entry name" value="DUF5986"/>
    <property type="match status" value="1"/>
</dbReference>
<dbReference type="RefSeq" id="WP_106835890.1">
    <property type="nucleotide sequence ID" value="NZ_JARMEW010000063.1"/>
</dbReference>
<sequence length="259" mass="30281">MQLNIPLFDKIKAMIVEGIVRGNDDDYREFVENKKTETNNGNVFCRMDYINTKLIEHLPVDDFAIEKVKRGRFEHIQIYEKQSGNLYVVMAETRFQAVRDSVSLESLHYIEAYAIDNGHLSKSVSWDERPGQLGYDLEMPENHQVNAKYLDLVELSRKMIGDKKINMCTIITFSLDRNQKVKEVFARVPDIDLERPFLCEEDWSKWIVVDYSSFFDQEAESAPSDSDEIPLEFNQSVKDMLNNNEQLGFKQQDEKEEDN</sequence>